<dbReference type="Gene3D" id="1.10.287.950">
    <property type="entry name" value="Methyl-accepting chemotaxis protein"/>
    <property type="match status" value="1"/>
</dbReference>
<dbReference type="NCBIfam" id="TIGR00229">
    <property type="entry name" value="sensory_box"/>
    <property type="match status" value="1"/>
</dbReference>
<evidence type="ECO:0000259" key="5">
    <source>
        <dbReference type="PROSITE" id="PS50111"/>
    </source>
</evidence>
<dbReference type="PATRIC" id="fig|320778.3.peg.1882"/>
<dbReference type="CDD" id="cd11386">
    <property type="entry name" value="MCP_signal"/>
    <property type="match status" value="1"/>
</dbReference>
<dbReference type="STRING" id="320778.ABT57_08685"/>
<evidence type="ECO:0000313" key="8">
    <source>
        <dbReference type="Proteomes" id="UP000035909"/>
    </source>
</evidence>
<dbReference type="InterPro" id="IPR000014">
    <property type="entry name" value="PAS"/>
</dbReference>
<dbReference type="PROSITE" id="PS50112">
    <property type="entry name" value="PAS"/>
    <property type="match status" value="1"/>
</dbReference>
<dbReference type="CDD" id="cd00130">
    <property type="entry name" value="PAS"/>
    <property type="match status" value="1"/>
</dbReference>
<name>A0A0J1HGF7_9GAMM</name>
<dbReference type="InterPro" id="IPR004090">
    <property type="entry name" value="Chemotax_Me-accpt_rcpt"/>
</dbReference>
<dbReference type="AlphaFoldDB" id="A0A0J1HGF7"/>
<feature type="domain" description="Methyl-accepting transducer" evidence="5">
    <location>
        <begin position="245"/>
        <end position="481"/>
    </location>
</feature>
<evidence type="ECO:0000259" key="6">
    <source>
        <dbReference type="PROSITE" id="PS50112"/>
    </source>
</evidence>
<organism evidence="7 8">
    <name type="scientific">Photobacterium ganghwense</name>
    <dbReference type="NCBI Taxonomy" id="320778"/>
    <lineage>
        <taxon>Bacteria</taxon>
        <taxon>Pseudomonadati</taxon>
        <taxon>Pseudomonadota</taxon>
        <taxon>Gammaproteobacteria</taxon>
        <taxon>Vibrionales</taxon>
        <taxon>Vibrionaceae</taxon>
        <taxon>Photobacterium</taxon>
    </lineage>
</organism>
<dbReference type="PROSITE" id="PS50111">
    <property type="entry name" value="CHEMOTAXIS_TRANSDUC_2"/>
    <property type="match status" value="1"/>
</dbReference>
<dbReference type="Pfam" id="PF08447">
    <property type="entry name" value="PAS_3"/>
    <property type="match status" value="1"/>
</dbReference>
<dbReference type="SUPFAM" id="SSF55785">
    <property type="entry name" value="PYP-like sensor domain (PAS domain)"/>
    <property type="match status" value="1"/>
</dbReference>
<proteinExistence type="inferred from homology"/>
<dbReference type="SMART" id="SM00283">
    <property type="entry name" value="MA"/>
    <property type="match status" value="1"/>
</dbReference>
<evidence type="ECO:0000256" key="1">
    <source>
        <dbReference type="ARBA" id="ARBA00004370"/>
    </source>
</evidence>
<dbReference type="InterPro" id="IPR013655">
    <property type="entry name" value="PAS_fold_3"/>
</dbReference>
<dbReference type="OrthoDB" id="5675566at2"/>
<dbReference type="Pfam" id="PF00015">
    <property type="entry name" value="MCPsignal"/>
    <property type="match status" value="1"/>
</dbReference>
<dbReference type="GO" id="GO:0006935">
    <property type="term" value="P:chemotaxis"/>
    <property type="evidence" value="ECO:0007669"/>
    <property type="project" value="InterPro"/>
</dbReference>
<comment type="similarity">
    <text evidence="3">Belongs to the methyl-accepting chemotaxis (MCP) protein family.</text>
</comment>
<dbReference type="PANTHER" id="PTHR32089">
    <property type="entry name" value="METHYL-ACCEPTING CHEMOTAXIS PROTEIN MCPB"/>
    <property type="match status" value="1"/>
</dbReference>
<comment type="subcellular location">
    <subcellularLocation>
        <location evidence="1">Membrane</location>
    </subcellularLocation>
</comment>
<protein>
    <submittedName>
        <fullName evidence="7">Chemotaxis protein</fullName>
    </submittedName>
</protein>
<gene>
    <name evidence="7" type="ORF">ABT57_08685</name>
</gene>
<accession>A0A0J1HGF7</accession>
<dbReference type="SMART" id="SM00091">
    <property type="entry name" value="PAS"/>
    <property type="match status" value="1"/>
</dbReference>
<dbReference type="PANTHER" id="PTHR32089:SF52">
    <property type="entry name" value="CHEMOTAXIS SIGNAL TRANSDUCTION SYSTEM METHYL ACCEPTING SENSORY TRANSDUCER WITH PAS SENSORY DOMAIN"/>
    <property type="match status" value="1"/>
</dbReference>
<dbReference type="FunFam" id="1.10.287.950:FF:000001">
    <property type="entry name" value="Methyl-accepting chemotaxis sensory transducer"/>
    <property type="match status" value="1"/>
</dbReference>
<dbReference type="EMBL" id="LDOU01000006">
    <property type="protein sequence ID" value="KLV10689.1"/>
    <property type="molecule type" value="Genomic_DNA"/>
</dbReference>
<evidence type="ECO:0000256" key="4">
    <source>
        <dbReference type="PROSITE-ProRule" id="PRU00284"/>
    </source>
</evidence>
<evidence type="ECO:0000256" key="2">
    <source>
        <dbReference type="ARBA" id="ARBA00023224"/>
    </source>
</evidence>
<dbReference type="GO" id="GO:0004888">
    <property type="term" value="F:transmembrane signaling receptor activity"/>
    <property type="evidence" value="ECO:0007669"/>
    <property type="project" value="InterPro"/>
</dbReference>
<dbReference type="Proteomes" id="UP000035909">
    <property type="component" value="Unassembled WGS sequence"/>
</dbReference>
<keyword evidence="8" id="KW-1185">Reference proteome</keyword>
<comment type="caution">
    <text evidence="7">The sequence shown here is derived from an EMBL/GenBank/DDBJ whole genome shotgun (WGS) entry which is preliminary data.</text>
</comment>
<dbReference type="SUPFAM" id="SSF58104">
    <property type="entry name" value="Methyl-accepting chemotaxis protein (MCP) signaling domain"/>
    <property type="match status" value="1"/>
</dbReference>
<sequence length="520" mass="57431">MFAQESDKEVTFAEGEQLVSTTDLNGVITYCNPSFCRVSGYTMEELQGQHHNIIRHPDMPKAAFRDLWSRLKAGNAWRGMVKNRTKNGGFYWVDAYITPLYDKGKITGYQSVRVKPDPEMVHSAKQAYQHLLKTEGNSSSLQLSIPPAFKYSLLALACVAPFIASLNNDGLTAQTWLSLAPVTALALFFRNELLDTPTRLNKLKSQYDSISRLIFSGKPPFSVADYHLKMASARIRTVLGRMTDAVAPLNGLADELNDSASRVSNAITEQNHNIQHVANAMDDISGSARTVAEHANNSQILLDQTRNHCAQTRQHLDTTQTSLCHLAEQAEQATEATRQLSQEAGKVSSVMYEISGIADQTNLLALNAAIEAARAGEHGRGFAVVADEVRALSSRTQSATEQIQTSINHMLATIENWQSLIERNRDDTNACVELAEAGVRAIQEVETNMLEINQLIEQVSSSAAEQETLSEQTGQHVHAIAATSHQNLDEVTQVENSSAILKARVDEFYHLAYRFNESRS</sequence>
<dbReference type="SMART" id="SM00086">
    <property type="entry name" value="PAC"/>
    <property type="match status" value="1"/>
</dbReference>
<dbReference type="InterPro" id="IPR035965">
    <property type="entry name" value="PAS-like_dom_sf"/>
</dbReference>
<dbReference type="PRINTS" id="PR00260">
    <property type="entry name" value="CHEMTRNSDUCR"/>
</dbReference>
<evidence type="ECO:0000256" key="3">
    <source>
        <dbReference type="ARBA" id="ARBA00029447"/>
    </source>
</evidence>
<feature type="domain" description="PAS" evidence="6">
    <location>
        <begin position="23"/>
        <end position="58"/>
    </location>
</feature>
<dbReference type="Gene3D" id="3.30.450.20">
    <property type="entry name" value="PAS domain"/>
    <property type="match status" value="1"/>
</dbReference>
<reference evidence="7 8" key="1">
    <citation type="submission" date="2015-05" db="EMBL/GenBank/DDBJ databases">
        <title>Photobacterium galathea sp. nov.</title>
        <authorList>
            <person name="Machado H."/>
            <person name="Gram L."/>
        </authorList>
    </citation>
    <scope>NUCLEOTIDE SEQUENCE [LARGE SCALE GENOMIC DNA]</scope>
    <source>
        <strain evidence="7 8">DSM 22954</strain>
    </source>
</reference>
<dbReference type="GO" id="GO:0007165">
    <property type="term" value="P:signal transduction"/>
    <property type="evidence" value="ECO:0007669"/>
    <property type="project" value="UniProtKB-KW"/>
</dbReference>
<dbReference type="InterPro" id="IPR004089">
    <property type="entry name" value="MCPsignal_dom"/>
</dbReference>
<dbReference type="InterPro" id="IPR001610">
    <property type="entry name" value="PAC"/>
</dbReference>
<evidence type="ECO:0000313" key="7">
    <source>
        <dbReference type="EMBL" id="KLV10689.1"/>
    </source>
</evidence>
<dbReference type="GO" id="GO:0016020">
    <property type="term" value="C:membrane"/>
    <property type="evidence" value="ECO:0007669"/>
    <property type="project" value="UniProtKB-SubCell"/>
</dbReference>
<keyword evidence="2 4" id="KW-0807">Transducer</keyword>